<protein>
    <submittedName>
        <fullName evidence="2">Uncharacterized protein</fullName>
    </submittedName>
</protein>
<gene>
    <name evidence="2" type="ORF">CYMTET_46360</name>
</gene>
<dbReference type="EMBL" id="LGRX02032418">
    <property type="protein sequence ID" value="KAK3244014.1"/>
    <property type="molecule type" value="Genomic_DNA"/>
</dbReference>
<evidence type="ECO:0000313" key="2">
    <source>
        <dbReference type="EMBL" id="KAK3244014.1"/>
    </source>
</evidence>
<evidence type="ECO:0000256" key="1">
    <source>
        <dbReference type="SAM" id="MobiDB-lite"/>
    </source>
</evidence>
<comment type="caution">
    <text evidence="2">The sequence shown here is derived from an EMBL/GenBank/DDBJ whole genome shotgun (WGS) entry which is preliminary data.</text>
</comment>
<evidence type="ECO:0000313" key="3">
    <source>
        <dbReference type="Proteomes" id="UP001190700"/>
    </source>
</evidence>
<organism evidence="2 3">
    <name type="scientific">Cymbomonas tetramitiformis</name>
    <dbReference type="NCBI Taxonomy" id="36881"/>
    <lineage>
        <taxon>Eukaryota</taxon>
        <taxon>Viridiplantae</taxon>
        <taxon>Chlorophyta</taxon>
        <taxon>Pyramimonadophyceae</taxon>
        <taxon>Pyramimonadales</taxon>
        <taxon>Pyramimonadaceae</taxon>
        <taxon>Cymbomonas</taxon>
    </lineage>
</organism>
<dbReference type="Proteomes" id="UP001190700">
    <property type="component" value="Unassembled WGS sequence"/>
</dbReference>
<keyword evidence="3" id="KW-1185">Reference proteome</keyword>
<sequence>MAHATLTSHILSALNPSPAKSPIREDAISFGRAKNRACPSLRKTRFVHGLLFSLLCLQDACRVCALGFTTRRLQNYVCETQGQQNIFVGINTTVQGAAMSWRITEIGKDPDDPANALVKSEELPPPNDQEYEDSEVYIVPICLTEGVDAYTLSMSLDAEKAKDADAGWAGGYVTVRDDDCNLLGGGAVMGTVPAGQITNSFSFELFSRQLPLSTLPTSSPPLLLLPPPPSLLAPPPPPVLRPSTLFLSSLMGFPLPSPRLCFPLNYAPSSPFHRPMAVPSSVPLLPHTLPPLLPAVASTSPHSSRELRRRLLYFAVPQTFYGLPAQPNLELIQQQADLSHGLPTETNHVSVQQADLFYGLSAATNLESMQQADLFYGLPIEANPASAQQADLFYGLATEPTPKPTQPFDLFYGMPSPPPYSPFIIPIYHLSTLPVLPPPHHHLTLCRPLPNSSISLPCLTTYSSSPRHSEPPPQSALECPHFFHGEPTFDIVTVSVLFTDGQLDDASSSTFEADFQTQRMAGGGAVGERTEEHKGAIGSLPGTTEY</sequence>
<reference evidence="2 3" key="1">
    <citation type="journal article" date="2015" name="Genome Biol. Evol.">
        <title>Comparative Genomics of a Bacterivorous Green Alga Reveals Evolutionary Causalities and Consequences of Phago-Mixotrophic Mode of Nutrition.</title>
        <authorList>
            <person name="Burns J.A."/>
            <person name="Paasch A."/>
            <person name="Narechania A."/>
            <person name="Kim E."/>
        </authorList>
    </citation>
    <scope>NUCLEOTIDE SEQUENCE [LARGE SCALE GENOMIC DNA]</scope>
    <source>
        <strain evidence="2 3">PLY_AMNH</strain>
    </source>
</reference>
<proteinExistence type="predicted"/>
<name>A0AAE0EXN9_9CHLO</name>
<accession>A0AAE0EXN9</accession>
<feature type="region of interest" description="Disordered" evidence="1">
    <location>
        <begin position="521"/>
        <end position="546"/>
    </location>
</feature>
<dbReference type="AlphaFoldDB" id="A0AAE0EXN9"/>